<evidence type="ECO:0000256" key="1">
    <source>
        <dbReference type="ARBA" id="ARBA00022612"/>
    </source>
</evidence>
<gene>
    <name evidence="3" type="ORF">S01H1_17614</name>
</gene>
<dbReference type="EMBL" id="BARS01009358">
    <property type="protein sequence ID" value="GAF73520.1"/>
    <property type="molecule type" value="Genomic_DNA"/>
</dbReference>
<name>X0TBU3_9ZZZZ</name>
<feature type="non-terminal residue" evidence="3">
    <location>
        <position position="1"/>
    </location>
</feature>
<proteinExistence type="predicted"/>
<sequence>TYDNEANLARAFMTTIIDKYKGTTAGRQELEGELLDEVAGALWTHQQIEADRIRPDFLPALSRIVVAVDPAVTAHEESDETGIIAVGKDNQNPAHYYVLRDKSLRAKPFLWATAAVNLLEDLDGDRIIAEVNQGGDMVEHTIRMVNSNTPYAAVRASRGKLVRAEPISALYEQRRVHHVGGFAELEDQMCNYVPGDDSPDRMDALVWAMTELSSGAGAIVSTPNEGMERE</sequence>
<organism evidence="3">
    <name type="scientific">marine sediment metagenome</name>
    <dbReference type="NCBI Taxonomy" id="412755"/>
    <lineage>
        <taxon>unclassified sequences</taxon>
        <taxon>metagenomes</taxon>
        <taxon>ecological metagenomes</taxon>
    </lineage>
</organism>
<protein>
    <recommendedName>
        <fullName evidence="2">Terminase large subunit gp17-like C-terminal domain-containing protein</fullName>
    </recommendedName>
</protein>
<dbReference type="AlphaFoldDB" id="X0TBU3"/>
<feature type="domain" description="Terminase large subunit gp17-like C-terminal" evidence="2">
    <location>
        <begin position="67"/>
        <end position="210"/>
    </location>
</feature>
<accession>X0TBU3</accession>
<evidence type="ECO:0000259" key="2">
    <source>
        <dbReference type="Pfam" id="PF17289"/>
    </source>
</evidence>
<keyword evidence="1" id="KW-1188">Viral release from host cell</keyword>
<evidence type="ECO:0000313" key="3">
    <source>
        <dbReference type="EMBL" id="GAF73520.1"/>
    </source>
</evidence>
<dbReference type="InterPro" id="IPR035421">
    <property type="entry name" value="Terminase_6C"/>
</dbReference>
<comment type="caution">
    <text evidence="3">The sequence shown here is derived from an EMBL/GenBank/DDBJ whole genome shotgun (WGS) entry which is preliminary data.</text>
</comment>
<reference evidence="3" key="1">
    <citation type="journal article" date="2014" name="Front. Microbiol.">
        <title>High frequency of phylogenetically diverse reductive dehalogenase-homologous genes in deep subseafloor sedimentary metagenomes.</title>
        <authorList>
            <person name="Kawai M."/>
            <person name="Futagami T."/>
            <person name="Toyoda A."/>
            <person name="Takaki Y."/>
            <person name="Nishi S."/>
            <person name="Hori S."/>
            <person name="Arai W."/>
            <person name="Tsubouchi T."/>
            <person name="Morono Y."/>
            <person name="Uchiyama I."/>
            <person name="Ito T."/>
            <person name="Fujiyama A."/>
            <person name="Inagaki F."/>
            <person name="Takami H."/>
        </authorList>
    </citation>
    <scope>NUCLEOTIDE SEQUENCE</scope>
    <source>
        <strain evidence="3">Expedition CK06-06</strain>
    </source>
</reference>
<dbReference type="Pfam" id="PF17289">
    <property type="entry name" value="Terminase_6C"/>
    <property type="match status" value="1"/>
</dbReference>